<evidence type="ECO:0000256" key="1">
    <source>
        <dbReference type="SAM" id="SignalP"/>
    </source>
</evidence>
<dbReference type="PANTHER" id="PTHR34599:SF1">
    <property type="entry name" value="PHOSPHATIDIC ACID PHOSPHATASE TYPE 2_HALOPEROXIDASE DOMAIN-CONTAINING PROTEIN"/>
    <property type="match status" value="1"/>
</dbReference>
<dbReference type="InterPro" id="IPR052559">
    <property type="entry name" value="V-haloperoxidase"/>
</dbReference>
<gene>
    <name evidence="2" type="ORF">FA15DRAFT_691560</name>
</gene>
<dbReference type="PANTHER" id="PTHR34599">
    <property type="entry name" value="PEROXIDASE-RELATED"/>
    <property type="match status" value="1"/>
</dbReference>
<dbReference type="Gene3D" id="1.10.606.20">
    <property type="match status" value="1"/>
</dbReference>
<keyword evidence="2" id="KW-0560">Oxidoreductase</keyword>
<dbReference type="InterPro" id="IPR036938">
    <property type="entry name" value="PAP2/HPO_sf"/>
</dbReference>
<keyword evidence="1" id="KW-0732">Signal</keyword>
<evidence type="ECO:0000313" key="2">
    <source>
        <dbReference type="EMBL" id="TFK28780.1"/>
    </source>
</evidence>
<accession>A0A5C3L7Q1</accession>
<dbReference type="OrthoDB" id="9997027at2759"/>
<evidence type="ECO:0000313" key="3">
    <source>
        <dbReference type="Proteomes" id="UP000307440"/>
    </source>
</evidence>
<dbReference type="GO" id="GO:0004601">
    <property type="term" value="F:peroxidase activity"/>
    <property type="evidence" value="ECO:0007669"/>
    <property type="project" value="UniProtKB-KW"/>
</dbReference>
<dbReference type="EMBL" id="ML210153">
    <property type="protein sequence ID" value="TFK28780.1"/>
    <property type="molecule type" value="Genomic_DNA"/>
</dbReference>
<keyword evidence="2" id="KW-0575">Peroxidase</keyword>
<protein>
    <submittedName>
        <fullName evidence="2">Acid phosphatase/Vanadium-dependent haloperoxidase</fullName>
    </submittedName>
</protein>
<dbReference type="SUPFAM" id="SSF48317">
    <property type="entry name" value="Acid phosphatase/Vanadium-dependent haloperoxidase"/>
    <property type="match status" value="1"/>
</dbReference>
<feature type="chain" id="PRO_5023127826" evidence="1">
    <location>
        <begin position="19"/>
        <end position="394"/>
    </location>
</feature>
<dbReference type="AlphaFoldDB" id="A0A5C3L7Q1"/>
<keyword evidence="3" id="KW-1185">Reference proteome</keyword>
<dbReference type="CDD" id="cd03398">
    <property type="entry name" value="PAP2_haloperoxidase"/>
    <property type="match status" value="1"/>
</dbReference>
<name>A0A5C3L7Q1_COPMA</name>
<feature type="signal peptide" evidence="1">
    <location>
        <begin position="1"/>
        <end position="18"/>
    </location>
</feature>
<organism evidence="2 3">
    <name type="scientific">Coprinopsis marcescibilis</name>
    <name type="common">Agaric fungus</name>
    <name type="synonym">Psathyrella marcescibilis</name>
    <dbReference type="NCBI Taxonomy" id="230819"/>
    <lineage>
        <taxon>Eukaryota</taxon>
        <taxon>Fungi</taxon>
        <taxon>Dikarya</taxon>
        <taxon>Basidiomycota</taxon>
        <taxon>Agaricomycotina</taxon>
        <taxon>Agaricomycetes</taxon>
        <taxon>Agaricomycetidae</taxon>
        <taxon>Agaricales</taxon>
        <taxon>Agaricineae</taxon>
        <taxon>Psathyrellaceae</taxon>
        <taxon>Coprinopsis</taxon>
    </lineage>
</organism>
<sequence>MKLQLFTIVCAVLAPASAAFSGDIVGYWNGRVNDVLVASSPRISSLREAYYGAVVHTAILKAADDTERRSANIRQTAISHAAHNILVRHFGGQWRSIGAFFRQVEDQIGASTQERRQGKEIGERAAAQVLAARVGDNFEEYIRYDFLPVAPGIYQPTPPSNASPADPHGGNVRPFGGIRRLPVPWAAPPNPRAAGYIAHLQELREKGARTNHTRTADETEIGLYWLESSIIFWNRFARAAVGTTLDSSISRAALFYARLSWGIANAGIIGFDSKNRYNAWRPITALHFTAPYLAGGVVYNDPTWIPLIDTPGHQDYLSGHSVYAAGAAGIIRAHLGTDPQPPDRPEHSINTAVLENGSSRVFIGAHFRYATDEGTRAGFRAASDVWSNRAENYL</sequence>
<proteinExistence type="predicted"/>
<dbReference type="Proteomes" id="UP000307440">
    <property type="component" value="Unassembled WGS sequence"/>
</dbReference>
<reference evidence="2 3" key="1">
    <citation type="journal article" date="2019" name="Nat. Ecol. Evol.">
        <title>Megaphylogeny resolves global patterns of mushroom evolution.</title>
        <authorList>
            <person name="Varga T."/>
            <person name="Krizsan K."/>
            <person name="Foldi C."/>
            <person name="Dima B."/>
            <person name="Sanchez-Garcia M."/>
            <person name="Sanchez-Ramirez S."/>
            <person name="Szollosi G.J."/>
            <person name="Szarkandi J.G."/>
            <person name="Papp V."/>
            <person name="Albert L."/>
            <person name="Andreopoulos W."/>
            <person name="Angelini C."/>
            <person name="Antonin V."/>
            <person name="Barry K.W."/>
            <person name="Bougher N.L."/>
            <person name="Buchanan P."/>
            <person name="Buyck B."/>
            <person name="Bense V."/>
            <person name="Catcheside P."/>
            <person name="Chovatia M."/>
            <person name="Cooper J."/>
            <person name="Damon W."/>
            <person name="Desjardin D."/>
            <person name="Finy P."/>
            <person name="Geml J."/>
            <person name="Haridas S."/>
            <person name="Hughes K."/>
            <person name="Justo A."/>
            <person name="Karasinski D."/>
            <person name="Kautmanova I."/>
            <person name="Kiss B."/>
            <person name="Kocsube S."/>
            <person name="Kotiranta H."/>
            <person name="LaButti K.M."/>
            <person name="Lechner B.E."/>
            <person name="Liimatainen K."/>
            <person name="Lipzen A."/>
            <person name="Lukacs Z."/>
            <person name="Mihaltcheva S."/>
            <person name="Morgado L.N."/>
            <person name="Niskanen T."/>
            <person name="Noordeloos M.E."/>
            <person name="Ohm R.A."/>
            <person name="Ortiz-Santana B."/>
            <person name="Ovrebo C."/>
            <person name="Racz N."/>
            <person name="Riley R."/>
            <person name="Savchenko A."/>
            <person name="Shiryaev A."/>
            <person name="Soop K."/>
            <person name="Spirin V."/>
            <person name="Szebenyi C."/>
            <person name="Tomsovsky M."/>
            <person name="Tulloss R.E."/>
            <person name="Uehling J."/>
            <person name="Grigoriev I.V."/>
            <person name="Vagvolgyi C."/>
            <person name="Papp T."/>
            <person name="Martin F.M."/>
            <person name="Miettinen O."/>
            <person name="Hibbett D.S."/>
            <person name="Nagy L.G."/>
        </authorList>
    </citation>
    <scope>NUCLEOTIDE SEQUENCE [LARGE SCALE GENOMIC DNA]</scope>
    <source>
        <strain evidence="2 3">CBS 121175</strain>
    </source>
</reference>